<dbReference type="InterPro" id="IPR046272">
    <property type="entry name" value="DUF6305"/>
</dbReference>
<evidence type="ECO:0000259" key="1">
    <source>
        <dbReference type="Pfam" id="PF19823"/>
    </source>
</evidence>
<dbReference type="Pfam" id="PF19823">
    <property type="entry name" value="DUF6305"/>
    <property type="match status" value="1"/>
</dbReference>
<evidence type="ECO:0000313" key="2">
    <source>
        <dbReference type="EMBL" id="GGC82430.1"/>
    </source>
</evidence>
<accession>A0ABQ1NPS8</accession>
<reference evidence="3" key="1">
    <citation type="journal article" date="2019" name="Int. J. Syst. Evol. Microbiol.">
        <title>The Global Catalogue of Microorganisms (GCM) 10K type strain sequencing project: providing services to taxonomists for standard genome sequencing and annotation.</title>
        <authorList>
            <consortium name="The Broad Institute Genomics Platform"/>
            <consortium name="The Broad Institute Genome Sequencing Center for Infectious Disease"/>
            <person name="Wu L."/>
            <person name="Ma J."/>
        </authorList>
    </citation>
    <scope>NUCLEOTIDE SEQUENCE [LARGE SCALE GENOMIC DNA]</scope>
    <source>
        <strain evidence="3">CCM 7282</strain>
    </source>
</reference>
<comment type="caution">
    <text evidence="2">The sequence shown here is derived from an EMBL/GenBank/DDBJ whole genome shotgun (WGS) entry which is preliminary data.</text>
</comment>
<dbReference type="Proteomes" id="UP000619534">
    <property type="component" value="Unassembled WGS sequence"/>
</dbReference>
<gene>
    <name evidence="2" type="ORF">GCM10007216_11220</name>
</gene>
<name>A0ABQ1NPS8_9BACI</name>
<evidence type="ECO:0000313" key="3">
    <source>
        <dbReference type="Proteomes" id="UP000619534"/>
    </source>
</evidence>
<protein>
    <recommendedName>
        <fullName evidence="1">DUF6305 domain-containing protein</fullName>
    </recommendedName>
</protein>
<feature type="domain" description="DUF6305" evidence="1">
    <location>
        <begin position="42"/>
        <end position="195"/>
    </location>
</feature>
<keyword evidence="3" id="KW-1185">Reference proteome</keyword>
<organism evidence="2 3">
    <name type="scientific">Thalassobacillus devorans</name>
    <dbReference type="NCBI Taxonomy" id="279813"/>
    <lineage>
        <taxon>Bacteria</taxon>
        <taxon>Bacillati</taxon>
        <taxon>Bacillota</taxon>
        <taxon>Bacilli</taxon>
        <taxon>Bacillales</taxon>
        <taxon>Bacillaceae</taxon>
        <taxon>Thalassobacillus</taxon>
    </lineage>
</organism>
<sequence>MKKYSIILLCFVISLIVIGHHSYQASGKTTYMYPNLPAPIGKEPVLITSAGQTVEGGIVHKLAQQLHLDAEYRPRALATDLYEYETLVIVAGYSYNGLLHKNRRLAQEKERIVELMKEAEAEQVPVVIFDLDVQYRDYEESWEFLTMTLPYADYFIGKEHEVPPQNLMGMIHDYKIKSTFVNEIEDMKTPFNSVFR</sequence>
<proteinExistence type="predicted"/>
<dbReference type="EMBL" id="BMCJ01000002">
    <property type="protein sequence ID" value="GGC82430.1"/>
    <property type="molecule type" value="Genomic_DNA"/>
</dbReference>
<dbReference type="RefSeq" id="WP_062441179.1">
    <property type="nucleotide sequence ID" value="NZ_BMCJ01000002.1"/>
</dbReference>